<keyword evidence="1" id="KW-0472">Membrane</keyword>
<accession>A0A1D3RQN3</accession>
<evidence type="ECO:0000256" key="1">
    <source>
        <dbReference type="SAM" id="Phobius"/>
    </source>
</evidence>
<protein>
    <recommendedName>
        <fullName evidence="5">Fam-c protein</fullName>
    </recommendedName>
</protein>
<proteinExistence type="predicted"/>
<dbReference type="Pfam" id="PF06589">
    <property type="entry name" value="CRA"/>
    <property type="match status" value="1"/>
</dbReference>
<evidence type="ECO:0000313" key="3">
    <source>
        <dbReference type="EMBL" id="SCN58570.1"/>
    </source>
</evidence>
<keyword evidence="1" id="KW-1133">Transmembrane helix</keyword>
<feature type="chain" id="PRO_5008920277" description="Fam-c protein" evidence="2">
    <location>
        <begin position="25"/>
        <end position="140"/>
    </location>
</feature>
<dbReference type="EMBL" id="LT608195">
    <property type="protein sequence ID" value="SCN58570.1"/>
    <property type="molecule type" value="Genomic_DNA"/>
</dbReference>
<dbReference type="AlphaFoldDB" id="A0A1D3RQN3"/>
<sequence length="140" mass="16580">MNKKLYSLFAFIYLIIVYCATVQGSRNDNGKYYDDEPNMIKKRYQKNYKQDNKYMQRADEYDAENRDEFIRSVIEKEKEMVKGFNRILNIYKAYTFGIFTIFAINIIRLISESVSSSLSNPNSHMSQLIKKVVDNKNKNP</sequence>
<feature type="transmembrane region" description="Helical" evidence="1">
    <location>
        <begin position="90"/>
        <end position="110"/>
    </location>
</feature>
<keyword evidence="2" id="KW-0732">Signal</keyword>
<dbReference type="Proteomes" id="UP000195879">
    <property type="component" value="Chromosome 1"/>
</dbReference>
<reference evidence="3 4" key="1">
    <citation type="submission" date="2016-08" db="EMBL/GenBank/DDBJ databases">
        <authorList>
            <consortium name="Pathogen Informatics"/>
        </authorList>
    </citation>
    <scope>NUCLEOTIDE SEQUENCE [LARGE SCALE GENOMIC DNA]</scope>
    <source>
        <strain evidence="3 4">DK</strain>
    </source>
</reference>
<keyword evidence="1" id="KW-0812">Transmembrane</keyword>
<evidence type="ECO:0000313" key="4">
    <source>
        <dbReference type="Proteomes" id="UP000195879"/>
    </source>
</evidence>
<gene>
    <name evidence="3" type="ORF">PCHDK_000005000</name>
</gene>
<name>A0A1D3RQN3_PLACE</name>
<organism evidence="3 4">
    <name type="scientific">Plasmodium chabaudi adami</name>
    <dbReference type="NCBI Taxonomy" id="5826"/>
    <lineage>
        <taxon>Eukaryota</taxon>
        <taxon>Sar</taxon>
        <taxon>Alveolata</taxon>
        <taxon>Apicomplexa</taxon>
        <taxon>Aconoidasida</taxon>
        <taxon>Haemosporida</taxon>
        <taxon>Plasmodiidae</taxon>
        <taxon>Plasmodium</taxon>
        <taxon>Plasmodium (Vinckeia)</taxon>
    </lineage>
</organism>
<feature type="signal peptide" evidence="2">
    <location>
        <begin position="1"/>
        <end position="24"/>
    </location>
</feature>
<evidence type="ECO:0000256" key="2">
    <source>
        <dbReference type="SAM" id="SignalP"/>
    </source>
</evidence>
<evidence type="ECO:0008006" key="5">
    <source>
        <dbReference type="Google" id="ProtNLM"/>
    </source>
</evidence>